<evidence type="ECO:0000256" key="8">
    <source>
        <dbReference type="SAM" id="SignalP"/>
    </source>
</evidence>
<dbReference type="EMBL" id="BSXW01000392">
    <property type="protein sequence ID" value="GMF20991.1"/>
    <property type="molecule type" value="Genomic_DNA"/>
</dbReference>
<evidence type="ECO:0000256" key="3">
    <source>
        <dbReference type="ARBA" id="ARBA00022525"/>
    </source>
</evidence>
<evidence type="ECO:0000256" key="5">
    <source>
        <dbReference type="ARBA" id="ARBA00023157"/>
    </source>
</evidence>
<comment type="caution">
    <text evidence="9">The sequence shown here is derived from an EMBL/GenBank/DDBJ whole genome shotgun (WGS) entry which is preliminary data.</text>
</comment>
<dbReference type="GO" id="GO:0052040">
    <property type="term" value="P:symbiont-mediated perturbation of host programmed cell death"/>
    <property type="evidence" value="ECO:0007669"/>
    <property type="project" value="UniProtKB-UniRule"/>
</dbReference>
<feature type="chain" id="PRO_5040801079" description="Elicitin" evidence="8">
    <location>
        <begin position="19"/>
        <end position="156"/>
    </location>
</feature>
<evidence type="ECO:0000256" key="1">
    <source>
        <dbReference type="ARBA" id="ARBA00004613"/>
    </source>
</evidence>
<evidence type="ECO:0000256" key="4">
    <source>
        <dbReference type="ARBA" id="ARBA00022978"/>
    </source>
</evidence>
<comment type="subcellular location">
    <subcellularLocation>
        <location evidence="1 6">Secreted</location>
    </subcellularLocation>
</comment>
<dbReference type="Proteomes" id="UP001165083">
    <property type="component" value="Unassembled WGS sequence"/>
</dbReference>
<comment type="similarity">
    <text evidence="2 6">Belongs to the elicitin family.</text>
</comment>
<dbReference type="SUPFAM" id="SSF48647">
    <property type="entry name" value="Fungal elicitin"/>
    <property type="match status" value="1"/>
</dbReference>
<proteinExistence type="inferred from homology"/>
<dbReference type="PRINTS" id="PR00948">
    <property type="entry name" value="ELICITIN"/>
</dbReference>
<dbReference type="AlphaFoldDB" id="A0A9W6TW13"/>
<dbReference type="SMART" id="SM01187">
    <property type="entry name" value="Elicitin"/>
    <property type="match status" value="1"/>
</dbReference>
<dbReference type="InterPro" id="IPR036470">
    <property type="entry name" value="Elicitin_sf"/>
</dbReference>
<sequence length="156" mass="15723">MLFAIAAAALVLVGSVNGEACTAAQQSAAFTSMMGLLQSTAFSTCSSESSFSLMDAKSLPSAEQIAAMCKVDACHELIKSVKTANPPDCDLSIPTSGAVMNIKTLADNFEPSCSSLTTAEAPVTTDIATASPTEAAATPATLSEESAPTVAVHPSC</sequence>
<evidence type="ECO:0000313" key="10">
    <source>
        <dbReference type="Proteomes" id="UP001165083"/>
    </source>
</evidence>
<protein>
    <recommendedName>
        <fullName evidence="6">Elicitin</fullName>
    </recommendedName>
</protein>
<dbReference type="Gene3D" id="1.10.239.10">
    <property type="entry name" value="Elicitin domain"/>
    <property type="match status" value="1"/>
</dbReference>
<feature type="region of interest" description="Disordered" evidence="7">
    <location>
        <begin position="134"/>
        <end position="156"/>
    </location>
</feature>
<evidence type="ECO:0000256" key="6">
    <source>
        <dbReference type="RuleBase" id="RU368111"/>
    </source>
</evidence>
<dbReference type="InterPro" id="IPR002200">
    <property type="entry name" value="Elicitin"/>
</dbReference>
<accession>A0A9W6TW13</accession>
<dbReference type="Pfam" id="PF00964">
    <property type="entry name" value="Elicitin"/>
    <property type="match status" value="1"/>
</dbReference>
<comment type="function">
    <text evidence="6">Induces local and distal defense responses (incompatible hypersensitive reaction) in plants from the solanaceae and cruciferae families. Elicits leaf necrosis and causes the accumulation of pathogenesis-related proteins. Might interact with the lipidic molecules of the plasma membrane.</text>
</comment>
<dbReference type="GO" id="GO:0005576">
    <property type="term" value="C:extracellular region"/>
    <property type="evidence" value="ECO:0007669"/>
    <property type="project" value="UniProtKB-SubCell"/>
</dbReference>
<reference evidence="9" key="1">
    <citation type="submission" date="2023-04" db="EMBL/GenBank/DDBJ databases">
        <title>Phytophthora lilii NBRC 32176.</title>
        <authorList>
            <person name="Ichikawa N."/>
            <person name="Sato H."/>
            <person name="Tonouchi N."/>
        </authorList>
    </citation>
    <scope>NUCLEOTIDE SEQUENCE</scope>
    <source>
        <strain evidence="9">NBRC 32176</strain>
    </source>
</reference>
<evidence type="ECO:0000256" key="2">
    <source>
        <dbReference type="ARBA" id="ARBA00009544"/>
    </source>
</evidence>
<organism evidence="9 10">
    <name type="scientific">Phytophthora lilii</name>
    <dbReference type="NCBI Taxonomy" id="2077276"/>
    <lineage>
        <taxon>Eukaryota</taxon>
        <taxon>Sar</taxon>
        <taxon>Stramenopiles</taxon>
        <taxon>Oomycota</taxon>
        <taxon>Peronosporomycetes</taxon>
        <taxon>Peronosporales</taxon>
        <taxon>Peronosporaceae</taxon>
        <taxon>Phytophthora</taxon>
    </lineage>
</organism>
<gene>
    <name evidence="9" type="ORF">Plil01_000823800</name>
</gene>
<evidence type="ECO:0000313" key="9">
    <source>
        <dbReference type="EMBL" id="GMF20991.1"/>
    </source>
</evidence>
<keyword evidence="5 6" id="KW-1015">Disulfide bond</keyword>
<feature type="signal peptide" evidence="8">
    <location>
        <begin position="1"/>
        <end position="18"/>
    </location>
</feature>
<keyword evidence="4 6" id="KW-0928">Hypersensitive response elicitation</keyword>
<dbReference type="OrthoDB" id="120368at2759"/>
<keyword evidence="8" id="KW-0732">Signal</keyword>
<evidence type="ECO:0000256" key="7">
    <source>
        <dbReference type="SAM" id="MobiDB-lite"/>
    </source>
</evidence>
<feature type="compositionally biased region" description="Low complexity" evidence="7">
    <location>
        <begin position="134"/>
        <end position="147"/>
    </location>
</feature>
<keyword evidence="10" id="KW-1185">Reference proteome</keyword>
<name>A0A9W6TW13_9STRA</name>
<keyword evidence="3 6" id="KW-0964">Secreted</keyword>